<comment type="caution">
    <text evidence="2">The sequence shown here is derived from an EMBL/GenBank/DDBJ whole genome shotgun (WGS) entry which is preliminary data.</text>
</comment>
<dbReference type="Proteomes" id="UP001552299">
    <property type="component" value="Unassembled WGS sequence"/>
</dbReference>
<keyword evidence="1" id="KW-0677">Repeat</keyword>
<sequence>MGFHFLLWAEARPNIRHGHFTTKSMICLLLENQNFDLLAVSMRKLHDDGYFCNSLIGLYVRYKDIVYARNIFDVMRERDVLGPIWSLSGDVLESFRLFHEIRTYGIEPNSVTLVVVIRAFKGKKIVNGGSESPVKIIENLFDAEIDGNQFDGEDVMRQRSLEGTSRMTSGSDEVARTKH</sequence>
<dbReference type="NCBIfam" id="TIGR00756">
    <property type="entry name" value="PPR"/>
    <property type="match status" value="1"/>
</dbReference>
<name>A0ABD0UGU9_DENTH</name>
<dbReference type="InterPro" id="IPR002885">
    <property type="entry name" value="PPR_rpt"/>
</dbReference>
<accession>A0ABD0UGU9</accession>
<evidence type="ECO:0008006" key="4">
    <source>
        <dbReference type="Google" id="ProtNLM"/>
    </source>
</evidence>
<organism evidence="2 3">
    <name type="scientific">Dendrobium thyrsiflorum</name>
    <name type="common">Pinecone-like raceme dendrobium</name>
    <name type="synonym">Orchid</name>
    <dbReference type="NCBI Taxonomy" id="117978"/>
    <lineage>
        <taxon>Eukaryota</taxon>
        <taxon>Viridiplantae</taxon>
        <taxon>Streptophyta</taxon>
        <taxon>Embryophyta</taxon>
        <taxon>Tracheophyta</taxon>
        <taxon>Spermatophyta</taxon>
        <taxon>Magnoliopsida</taxon>
        <taxon>Liliopsida</taxon>
        <taxon>Asparagales</taxon>
        <taxon>Orchidaceae</taxon>
        <taxon>Epidendroideae</taxon>
        <taxon>Malaxideae</taxon>
        <taxon>Dendrobiinae</taxon>
        <taxon>Dendrobium</taxon>
    </lineage>
</organism>
<protein>
    <recommendedName>
        <fullName evidence="4">Pentatricopeptide repeat-containing protein</fullName>
    </recommendedName>
</protein>
<dbReference type="Gene3D" id="1.25.40.10">
    <property type="entry name" value="Tetratricopeptide repeat domain"/>
    <property type="match status" value="1"/>
</dbReference>
<reference evidence="2 3" key="1">
    <citation type="journal article" date="2024" name="Plant Biotechnol. J.">
        <title>Dendrobium thyrsiflorum genome and its molecular insights into genes involved in important horticultural traits.</title>
        <authorList>
            <person name="Chen B."/>
            <person name="Wang J.Y."/>
            <person name="Zheng P.J."/>
            <person name="Li K.L."/>
            <person name="Liang Y.M."/>
            <person name="Chen X.F."/>
            <person name="Zhang C."/>
            <person name="Zhao X."/>
            <person name="He X."/>
            <person name="Zhang G.Q."/>
            <person name="Liu Z.J."/>
            <person name="Xu Q."/>
        </authorList>
    </citation>
    <scope>NUCLEOTIDE SEQUENCE [LARGE SCALE GENOMIC DNA]</scope>
    <source>
        <strain evidence="2">GZMU011</strain>
    </source>
</reference>
<dbReference type="InterPro" id="IPR011990">
    <property type="entry name" value="TPR-like_helical_dom_sf"/>
</dbReference>
<evidence type="ECO:0000256" key="1">
    <source>
        <dbReference type="ARBA" id="ARBA00022737"/>
    </source>
</evidence>
<evidence type="ECO:0000313" key="2">
    <source>
        <dbReference type="EMBL" id="KAL0911814.1"/>
    </source>
</evidence>
<dbReference type="EMBL" id="JANQDX010000015">
    <property type="protein sequence ID" value="KAL0911814.1"/>
    <property type="molecule type" value="Genomic_DNA"/>
</dbReference>
<proteinExistence type="predicted"/>
<dbReference type="AlphaFoldDB" id="A0ABD0UGU9"/>
<keyword evidence="3" id="KW-1185">Reference proteome</keyword>
<evidence type="ECO:0000313" key="3">
    <source>
        <dbReference type="Proteomes" id="UP001552299"/>
    </source>
</evidence>
<gene>
    <name evidence="2" type="ORF">M5K25_019980</name>
</gene>